<feature type="compositionally biased region" description="Polar residues" evidence="1">
    <location>
        <begin position="135"/>
        <end position="145"/>
    </location>
</feature>
<feature type="chain" id="PRO_5041421901" description="Secreted protein" evidence="2">
    <location>
        <begin position="28"/>
        <end position="168"/>
    </location>
</feature>
<accession>A0AA38PE67</accession>
<proteinExistence type="predicted"/>
<sequence length="168" mass="18036">MSRSPTASRALALLLLGAAISTSGILAAPTSIPSPWMSSHPSSNKAQDPQLQSAGGQAHSLFEGQKFELPQTLHRGGVEHPNVVSLRRAGDDLPFVSSGELNDKDGIDPSTRTVSVPVKSQRVQDLRKRVDEPTHPTTNPQQRVAMSLAIQSANVKNRSGVRKENFNN</sequence>
<evidence type="ECO:0000313" key="4">
    <source>
        <dbReference type="Proteomes" id="UP001163846"/>
    </source>
</evidence>
<feature type="compositionally biased region" description="Polar residues" evidence="1">
    <location>
        <begin position="34"/>
        <end position="55"/>
    </location>
</feature>
<evidence type="ECO:0000256" key="2">
    <source>
        <dbReference type="SAM" id="SignalP"/>
    </source>
</evidence>
<protein>
    <recommendedName>
        <fullName evidence="5">Secreted protein</fullName>
    </recommendedName>
</protein>
<keyword evidence="4" id="KW-1185">Reference proteome</keyword>
<dbReference type="AlphaFoldDB" id="A0AA38PE67"/>
<dbReference type="Proteomes" id="UP001163846">
    <property type="component" value="Unassembled WGS sequence"/>
</dbReference>
<gene>
    <name evidence="3" type="ORF">F5878DRAFT_23728</name>
</gene>
<comment type="caution">
    <text evidence="3">The sequence shown here is derived from an EMBL/GenBank/DDBJ whole genome shotgun (WGS) entry which is preliminary data.</text>
</comment>
<reference evidence="3" key="1">
    <citation type="submission" date="2022-08" db="EMBL/GenBank/DDBJ databases">
        <authorList>
            <consortium name="DOE Joint Genome Institute"/>
            <person name="Min B."/>
            <person name="Riley R."/>
            <person name="Sierra-Patev S."/>
            <person name="Naranjo-Ortiz M."/>
            <person name="Looney B."/>
            <person name="Konkel Z."/>
            <person name="Slot J.C."/>
            <person name="Sakamoto Y."/>
            <person name="Steenwyk J.L."/>
            <person name="Rokas A."/>
            <person name="Carro J."/>
            <person name="Camarero S."/>
            <person name="Ferreira P."/>
            <person name="Molpeceres G."/>
            <person name="Ruiz-Duenas F.J."/>
            <person name="Serrano A."/>
            <person name="Henrissat B."/>
            <person name="Drula E."/>
            <person name="Hughes K.W."/>
            <person name="Mata J.L."/>
            <person name="Ishikawa N.K."/>
            <person name="Vargas-Isla R."/>
            <person name="Ushijima S."/>
            <person name="Smith C.A."/>
            <person name="Ahrendt S."/>
            <person name="Andreopoulos W."/>
            <person name="He G."/>
            <person name="Labutti K."/>
            <person name="Lipzen A."/>
            <person name="Ng V."/>
            <person name="Sandor L."/>
            <person name="Barry K."/>
            <person name="Martinez A.T."/>
            <person name="Xiao Y."/>
            <person name="Gibbons J.G."/>
            <person name="Terashima K."/>
            <person name="Hibbett D.S."/>
            <person name="Grigoriev I.V."/>
        </authorList>
    </citation>
    <scope>NUCLEOTIDE SEQUENCE</scope>
    <source>
        <strain evidence="3">TFB9207</strain>
    </source>
</reference>
<feature type="compositionally biased region" description="Basic and acidic residues" evidence="1">
    <location>
        <begin position="122"/>
        <end position="134"/>
    </location>
</feature>
<name>A0AA38PE67_9AGAR</name>
<dbReference type="EMBL" id="MU806045">
    <property type="protein sequence ID" value="KAJ3841283.1"/>
    <property type="molecule type" value="Genomic_DNA"/>
</dbReference>
<organism evidence="3 4">
    <name type="scientific">Lentinula raphanica</name>
    <dbReference type="NCBI Taxonomy" id="153919"/>
    <lineage>
        <taxon>Eukaryota</taxon>
        <taxon>Fungi</taxon>
        <taxon>Dikarya</taxon>
        <taxon>Basidiomycota</taxon>
        <taxon>Agaricomycotina</taxon>
        <taxon>Agaricomycetes</taxon>
        <taxon>Agaricomycetidae</taxon>
        <taxon>Agaricales</taxon>
        <taxon>Marasmiineae</taxon>
        <taxon>Omphalotaceae</taxon>
        <taxon>Lentinula</taxon>
    </lineage>
</organism>
<feature type="region of interest" description="Disordered" evidence="1">
    <location>
        <begin position="93"/>
        <end position="145"/>
    </location>
</feature>
<evidence type="ECO:0008006" key="5">
    <source>
        <dbReference type="Google" id="ProtNLM"/>
    </source>
</evidence>
<evidence type="ECO:0000313" key="3">
    <source>
        <dbReference type="EMBL" id="KAJ3841283.1"/>
    </source>
</evidence>
<evidence type="ECO:0000256" key="1">
    <source>
        <dbReference type="SAM" id="MobiDB-lite"/>
    </source>
</evidence>
<feature type="signal peptide" evidence="2">
    <location>
        <begin position="1"/>
        <end position="27"/>
    </location>
</feature>
<keyword evidence="2" id="KW-0732">Signal</keyword>
<feature type="region of interest" description="Disordered" evidence="1">
    <location>
        <begin position="34"/>
        <end position="57"/>
    </location>
</feature>